<evidence type="ECO:0000256" key="1">
    <source>
        <dbReference type="SAM" id="SignalP"/>
    </source>
</evidence>
<evidence type="ECO:0000313" key="4">
    <source>
        <dbReference type="Proteomes" id="UP000643403"/>
    </source>
</evidence>
<dbReference type="InterPro" id="IPR036761">
    <property type="entry name" value="TTHA0802/YceI-like_sf"/>
</dbReference>
<dbReference type="PANTHER" id="PTHR34406:SF1">
    <property type="entry name" value="PROTEIN YCEI"/>
    <property type="match status" value="1"/>
</dbReference>
<evidence type="ECO:0000259" key="2">
    <source>
        <dbReference type="SMART" id="SM00867"/>
    </source>
</evidence>
<dbReference type="Proteomes" id="UP000643403">
    <property type="component" value="Unassembled WGS sequence"/>
</dbReference>
<dbReference type="SUPFAM" id="SSF101874">
    <property type="entry name" value="YceI-like"/>
    <property type="match status" value="1"/>
</dbReference>
<feature type="domain" description="Lipid/polyisoprenoid-binding YceI-like" evidence="2">
    <location>
        <begin position="21"/>
        <end position="183"/>
    </location>
</feature>
<keyword evidence="4" id="KW-1185">Reference proteome</keyword>
<accession>A0ABQ3BSC0</accession>
<gene>
    <name evidence="3" type="ORF">GCM10008101_03450</name>
</gene>
<dbReference type="PANTHER" id="PTHR34406">
    <property type="entry name" value="PROTEIN YCEI"/>
    <property type="match status" value="1"/>
</dbReference>
<dbReference type="SMART" id="SM00867">
    <property type="entry name" value="YceI"/>
    <property type="match status" value="1"/>
</dbReference>
<dbReference type="EMBL" id="BMXY01000001">
    <property type="protein sequence ID" value="GGZ53618.1"/>
    <property type="molecule type" value="Genomic_DNA"/>
</dbReference>
<organism evidence="3 4">
    <name type="scientific">Cognatilysobacter xinjiangensis</name>
    <dbReference type="NCBI Taxonomy" id="546892"/>
    <lineage>
        <taxon>Bacteria</taxon>
        <taxon>Pseudomonadati</taxon>
        <taxon>Pseudomonadota</taxon>
        <taxon>Gammaproteobacteria</taxon>
        <taxon>Lysobacterales</taxon>
        <taxon>Lysobacteraceae</taxon>
        <taxon>Cognatilysobacter</taxon>
    </lineage>
</organism>
<proteinExistence type="predicted"/>
<dbReference type="InterPro" id="IPR007372">
    <property type="entry name" value="Lipid/polyisoprenoid-bd_YceI"/>
</dbReference>
<feature type="chain" id="PRO_5047243004" evidence="1">
    <location>
        <begin position="20"/>
        <end position="201"/>
    </location>
</feature>
<feature type="signal peptide" evidence="1">
    <location>
        <begin position="1"/>
        <end position="19"/>
    </location>
</feature>
<keyword evidence="1" id="KW-0732">Signal</keyword>
<dbReference type="Gene3D" id="2.40.128.110">
    <property type="entry name" value="Lipid/polyisoprenoid-binding, YceI-like"/>
    <property type="match status" value="1"/>
</dbReference>
<comment type="caution">
    <text evidence="3">The sequence shown here is derived from an EMBL/GenBank/DDBJ whole genome shotgun (WGS) entry which is preliminary data.</text>
</comment>
<protein>
    <submittedName>
        <fullName evidence="3">Polyisoprenoid-binding protein</fullName>
    </submittedName>
</protein>
<name>A0ABQ3BSC0_9GAMM</name>
<dbReference type="Pfam" id="PF04264">
    <property type="entry name" value="YceI"/>
    <property type="match status" value="1"/>
</dbReference>
<reference evidence="4" key="1">
    <citation type="journal article" date="2019" name="Int. J. Syst. Evol. Microbiol.">
        <title>The Global Catalogue of Microorganisms (GCM) 10K type strain sequencing project: providing services to taxonomists for standard genome sequencing and annotation.</title>
        <authorList>
            <consortium name="The Broad Institute Genomics Platform"/>
            <consortium name="The Broad Institute Genome Sequencing Center for Infectious Disease"/>
            <person name="Wu L."/>
            <person name="Ma J."/>
        </authorList>
    </citation>
    <scope>NUCLEOTIDE SEQUENCE [LARGE SCALE GENOMIC DNA]</scope>
    <source>
        <strain evidence="4">KCTC 22558</strain>
    </source>
</reference>
<dbReference type="RefSeq" id="WP_189446605.1">
    <property type="nucleotide sequence ID" value="NZ_BMXY01000001.1"/>
</dbReference>
<evidence type="ECO:0000313" key="3">
    <source>
        <dbReference type="EMBL" id="GGZ53618.1"/>
    </source>
</evidence>
<sequence length="201" mass="22168">MRPRLLLAASLLLPVVAIAEDFAIDPVHTRVMVAVEHAGFSRALGTVSGSSGRVTFEEGWRNARVEVAIPLDRLDFGDADWNRAVQRLLDSARTPSARFVSDRVTPRDATHAEICGTLRLHGIDRPLCMEATLNALKRHPMPPFRRTLGVSATARLDRFDYGIDDWPGVIGRDVEIRIELEASRGIGAPRADLPPDEDTTK</sequence>